<organism evidence="1">
    <name type="scientific">Actinoplanes campanulatus</name>
    <dbReference type="NCBI Taxonomy" id="113559"/>
    <lineage>
        <taxon>Bacteria</taxon>
        <taxon>Bacillati</taxon>
        <taxon>Actinomycetota</taxon>
        <taxon>Actinomycetes</taxon>
        <taxon>Micromonosporales</taxon>
        <taxon>Micromonosporaceae</taxon>
        <taxon>Actinoplanes</taxon>
    </lineage>
</organism>
<evidence type="ECO:0000313" key="1">
    <source>
        <dbReference type="EMBL" id="GID44704.1"/>
    </source>
</evidence>
<sequence>MLGFDNLSPAEKALYNQVEQDATGRDLLDVLLDDHASTPTYHRARVAEVLAGPGADGAACFRAEHTRRKLDEAITAGAEPTIVRRFDDGRTAIAHATVDGHSLIEYADGDRDVVPACETQQVGPDPDAVARGSQIAFDWLMDDDDRRELAAATARMYQNTAGRVRDDAAEF</sequence>
<proteinExistence type="predicted"/>
<dbReference type="EMBL" id="BOMF01000037">
    <property type="protein sequence ID" value="GID44704.1"/>
    <property type="molecule type" value="Genomic_DNA"/>
</dbReference>
<accession>A0ABQ3WCE6</accession>
<comment type="caution">
    <text evidence="1">The sequence shown here is derived from an EMBL/GenBank/DDBJ whole genome shotgun (WGS) entry which is preliminary data.</text>
</comment>
<reference evidence="1" key="1">
    <citation type="submission" date="2021-01" db="EMBL/GenBank/DDBJ databases">
        <title>Whole genome shotgun sequence of Actinoplanes capillaceus NBRC 16408.</title>
        <authorList>
            <person name="Komaki H."/>
            <person name="Tamura T."/>
        </authorList>
    </citation>
    <scope>NUCLEOTIDE SEQUENCE [LARGE SCALE GENOMIC DNA]</scope>
    <source>
        <strain evidence="1">NBRC 16408</strain>
    </source>
</reference>
<name>A0ABQ3WCE6_9ACTN</name>
<gene>
    <name evidence="1" type="ORF">Aca07nite_19790</name>
</gene>
<protein>
    <submittedName>
        <fullName evidence="1">Uncharacterized protein</fullName>
    </submittedName>
</protein>
<dbReference type="RefSeq" id="WP_204295307.1">
    <property type="nucleotide sequence ID" value="NZ_BAAAGQ010000007.1"/>
</dbReference>